<protein>
    <submittedName>
        <fullName evidence="2">Uncharacterized protein</fullName>
    </submittedName>
</protein>
<keyword evidence="1" id="KW-0812">Transmembrane</keyword>
<gene>
    <name evidence="2" type="ORF">ACFPEN_34520</name>
</gene>
<sequence>MDVGQAAASIMAGTTVVVFRAGLRVRRRVISVMGAQVMSDLLTSGNRVAAAMVVSTAAELHKLEPRCRVAPEKTLCILCWNDVEAARAKSPANS</sequence>
<evidence type="ECO:0000256" key="1">
    <source>
        <dbReference type="SAM" id="Phobius"/>
    </source>
</evidence>
<dbReference type="RefSeq" id="WP_417924382.1">
    <property type="nucleotide sequence ID" value="NZ_JBHSFS010000029.1"/>
</dbReference>
<reference evidence="3" key="1">
    <citation type="journal article" date="2019" name="Int. J. Syst. Evol. Microbiol.">
        <title>The Global Catalogue of Microorganisms (GCM) 10K type strain sequencing project: providing services to taxonomists for standard genome sequencing and annotation.</title>
        <authorList>
            <consortium name="The Broad Institute Genomics Platform"/>
            <consortium name="The Broad Institute Genome Sequencing Center for Infectious Disease"/>
            <person name="Wu L."/>
            <person name="Ma J."/>
        </authorList>
    </citation>
    <scope>NUCLEOTIDE SEQUENCE [LARGE SCALE GENOMIC DNA]</scope>
    <source>
        <strain evidence="3">CECT 8064</strain>
    </source>
</reference>
<keyword evidence="3" id="KW-1185">Reference proteome</keyword>
<keyword evidence="1" id="KW-1133">Transmembrane helix</keyword>
<feature type="transmembrane region" description="Helical" evidence="1">
    <location>
        <begin position="6"/>
        <end position="23"/>
    </location>
</feature>
<proteinExistence type="predicted"/>
<evidence type="ECO:0000313" key="3">
    <source>
        <dbReference type="Proteomes" id="UP001595990"/>
    </source>
</evidence>
<organism evidence="2 3">
    <name type="scientific">Streptomyces ehimensis</name>
    <dbReference type="NCBI Taxonomy" id="68195"/>
    <lineage>
        <taxon>Bacteria</taxon>
        <taxon>Bacillati</taxon>
        <taxon>Actinomycetota</taxon>
        <taxon>Actinomycetes</taxon>
        <taxon>Kitasatosporales</taxon>
        <taxon>Streptomycetaceae</taxon>
        <taxon>Streptomyces</taxon>
    </lineage>
</organism>
<accession>A0ABV9BV98</accession>
<comment type="caution">
    <text evidence="2">The sequence shown here is derived from an EMBL/GenBank/DDBJ whole genome shotgun (WGS) entry which is preliminary data.</text>
</comment>
<keyword evidence="1" id="KW-0472">Membrane</keyword>
<name>A0ABV9BV98_9ACTN</name>
<dbReference type="EMBL" id="JBHSFS010000029">
    <property type="protein sequence ID" value="MFC4517983.1"/>
    <property type="molecule type" value="Genomic_DNA"/>
</dbReference>
<evidence type="ECO:0000313" key="2">
    <source>
        <dbReference type="EMBL" id="MFC4517983.1"/>
    </source>
</evidence>
<dbReference type="Proteomes" id="UP001595990">
    <property type="component" value="Unassembled WGS sequence"/>
</dbReference>